<evidence type="ECO:0000313" key="8">
    <source>
        <dbReference type="EMBL" id="CAG9772122.1"/>
    </source>
</evidence>
<organism evidence="8 9">
    <name type="scientific">Ceutorhynchus assimilis</name>
    <name type="common">cabbage seed weevil</name>
    <dbReference type="NCBI Taxonomy" id="467358"/>
    <lineage>
        <taxon>Eukaryota</taxon>
        <taxon>Metazoa</taxon>
        <taxon>Ecdysozoa</taxon>
        <taxon>Arthropoda</taxon>
        <taxon>Hexapoda</taxon>
        <taxon>Insecta</taxon>
        <taxon>Pterygota</taxon>
        <taxon>Neoptera</taxon>
        <taxon>Endopterygota</taxon>
        <taxon>Coleoptera</taxon>
        <taxon>Polyphaga</taxon>
        <taxon>Cucujiformia</taxon>
        <taxon>Curculionidae</taxon>
        <taxon>Ceutorhynchinae</taxon>
        <taxon>Ceutorhynchus</taxon>
    </lineage>
</organism>
<sequence length="575" mass="64796">MIHWFIFSTVIISANAFYDPNGPVVYTKNGPVRGIKSQSRSNKPYDSFLGIPYAKPPVGNLRFANPEHPEPWKDVYNATKYGPRCMQRNPFLSIETVYEGDEDCLYLNVYVPEIPKSEKLPVIFSIHWGGLTSGNGDGGYYNPKYFMDFEVILVIINYRVGILGFLSTLDDAAPGNFGLKDQVMALEWVQDNICHFGGDAKNVTIMGASAGAGSVHLHMVSPRSEGLFGRAISQSGAGIALWMSSTNQAQLTAAYTQAEFVNCSSWIGNHTELVNCFRNVPAMELLHSQENFVFFAMFPFTVWLPVTETLTAQNPKPFLLKQAKEYLEAGEFRRVPWLTGMTKAEGLAVALPIFIPDERRIALNNSFNAVVPALLALPDSSQFPAVSDFYLNGENNVDLNKVVNDAEWRNGFINMFSDRFFGQPLSESISIQLKHGHKSLYLYSFEYEGKDTHARLFSTQDSFNYRWGVTHLDDGLYQFEAPDLINPLSHPNDIAFSRIWISLWINFAVCGEPNPSHHKIIPNIDWNPLRMGPDGRLRNKDILFMNVTGNYTSGARFKLTRGFYGKRMSFWANLK</sequence>
<dbReference type="InterPro" id="IPR029058">
    <property type="entry name" value="AB_hydrolase_fold"/>
</dbReference>
<gene>
    <name evidence="8" type="ORF">CEUTPL_LOCUS12544</name>
</gene>
<dbReference type="InterPro" id="IPR019826">
    <property type="entry name" value="Carboxylesterase_B_AS"/>
</dbReference>
<dbReference type="SUPFAM" id="SSF53474">
    <property type="entry name" value="alpha/beta-Hydrolases"/>
    <property type="match status" value="1"/>
</dbReference>
<dbReference type="Gene3D" id="3.40.50.1820">
    <property type="entry name" value="alpha/beta hydrolase"/>
    <property type="match status" value="1"/>
</dbReference>
<feature type="signal peptide" evidence="6">
    <location>
        <begin position="1"/>
        <end position="16"/>
    </location>
</feature>
<dbReference type="InterPro" id="IPR050309">
    <property type="entry name" value="Type-B_Carboxylest/Lipase"/>
</dbReference>
<dbReference type="GO" id="GO:0052689">
    <property type="term" value="F:carboxylic ester hydrolase activity"/>
    <property type="evidence" value="ECO:0007669"/>
    <property type="project" value="UniProtKB-KW"/>
</dbReference>
<feature type="chain" id="PRO_5040532457" description="Carboxylic ester hydrolase" evidence="6">
    <location>
        <begin position="17"/>
        <end position="575"/>
    </location>
</feature>
<evidence type="ECO:0000256" key="2">
    <source>
        <dbReference type="ARBA" id="ARBA00022487"/>
    </source>
</evidence>
<dbReference type="InterPro" id="IPR019819">
    <property type="entry name" value="Carboxylesterase_B_CS"/>
</dbReference>
<evidence type="ECO:0000256" key="4">
    <source>
        <dbReference type="ARBA" id="ARBA00023157"/>
    </source>
</evidence>
<keyword evidence="9" id="KW-1185">Reference proteome</keyword>
<evidence type="ECO:0000256" key="5">
    <source>
        <dbReference type="ARBA" id="ARBA00023180"/>
    </source>
</evidence>
<dbReference type="OrthoDB" id="19653at2759"/>
<dbReference type="Pfam" id="PF00135">
    <property type="entry name" value="COesterase"/>
    <property type="match status" value="1"/>
</dbReference>
<keyword evidence="3 6" id="KW-0378">Hydrolase</keyword>
<keyword evidence="4" id="KW-1015">Disulfide bond</keyword>
<comment type="similarity">
    <text evidence="1 6">Belongs to the type-B carboxylesterase/lipase family.</text>
</comment>
<evidence type="ECO:0000259" key="7">
    <source>
        <dbReference type="Pfam" id="PF00135"/>
    </source>
</evidence>
<evidence type="ECO:0000256" key="3">
    <source>
        <dbReference type="ARBA" id="ARBA00022801"/>
    </source>
</evidence>
<reference evidence="8" key="1">
    <citation type="submission" date="2022-01" db="EMBL/GenBank/DDBJ databases">
        <authorList>
            <person name="King R."/>
        </authorList>
    </citation>
    <scope>NUCLEOTIDE SEQUENCE</scope>
</reference>
<keyword evidence="2" id="KW-0719">Serine esterase</keyword>
<keyword evidence="6" id="KW-0732">Signal</keyword>
<feature type="domain" description="Carboxylesterase type B" evidence="7">
    <location>
        <begin position="23"/>
        <end position="518"/>
    </location>
</feature>
<dbReference type="InterPro" id="IPR002018">
    <property type="entry name" value="CarbesteraseB"/>
</dbReference>
<evidence type="ECO:0000313" key="9">
    <source>
        <dbReference type="Proteomes" id="UP001152799"/>
    </source>
</evidence>
<evidence type="ECO:0000256" key="1">
    <source>
        <dbReference type="ARBA" id="ARBA00005964"/>
    </source>
</evidence>
<dbReference type="PROSITE" id="PS00941">
    <property type="entry name" value="CARBOXYLESTERASE_B_2"/>
    <property type="match status" value="1"/>
</dbReference>
<dbReference type="EC" id="3.1.1.-" evidence="6"/>
<protein>
    <recommendedName>
        <fullName evidence="6">Carboxylic ester hydrolase</fullName>
        <ecNumber evidence="6">3.1.1.-</ecNumber>
    </recommendedName>
</protein>
<dbReference type="PROSITE" id="PS00122">
    <property type="entry name" value="CARBOXYLESTERASE_B_1"/>
    <property type="match status" value="1"/>
</dbReference>
<dbReference type="Proteomes" id="UP001152799">
    <property type="component" value="Chromosome 8"/>
</dbReference>
<evidence type="ECO:0000256" key="6">
    <source>
        <dbReference type="RuleBase" id="RU361235"/>
    </source>
</evidence>
<name>A0A9N9MWJ9_9CUCU</name>
<dbReference type="AlphaFoldDB" id="A0A9N9MWJ9"/>
<proteinExistence type="inferred from homology"/>
<keyword evidence="5" id="KW-0325">Glycoprotein</keyword>
<dbReference type="PANTHER" id="PTHR11559">
    <property type="entry name" value="CARBOXYLESTERASE"/>
    <property type="match status" value="1"/>
</dbReference>
<accession>A0A9N9MWJ9</accession>
<dbReference type="EMBL" id="OU892284">
    <property type="protein sequence ID" value="CAG9772122.1"/>
    <property type="molecule type" value="Genomic_DNA"/>
</dbReference>